<evidence type="ECO:0008006" key="3">
    <source>
        <dbReference type="Google" id="ProtNLM"/>
    </source>
</evidence>
<dbReference type="AlphaFoldDB" id="A0A6T9Y514"/>
<accession>A0A6T9Y514</accession>
<dbReference type="Pfam" id="PF09954">
    <property type="entry name" value="DUF2188"/>
    <property type="match status" value="1"/>
</dbReference>
<dbReference type="InterPro" id="IPR018691">
    <property type="entry name" value="DUF2188"/>
</dbReference>
<gene>
    <name evidence="1" type="ORF">ALFOR1_40305</name>
</gene>
<protein>
    <recommendedName>
        <fullName evidence="3">DUF2188 domain-containing protein</fullName>
    </recommendedName>
</protein>
<evidence type="ECO:0000313" key="2">
    <source>
        <dbReference type="Proteomes" id="UP000509458"/>
    </source>
</evidence>
<evidence type="ECO:0000313" key="1">
    <source>
        <dbReference type="EMBL" id="CAB9494923.1"/>
    </source>
</evidence>
<dbReference type="RefSeq" id="WP_197964242.1">
    <property type="nucleotide sequence ID" value="NZ_LR812090.1"/>
</dbReference>
<reference evidence="1 2" key="1">
    <citation type="submission" date="2020-06" db="EMBL/GenBank/DDBJ databases">
        <authorList>
            <person name="Duchaud E."/>
        </authorList>
    </citation>
    <scope>NUCLEOTIDE SEQUENCE [LARGE SCALE GENOMIC DNA]</scope>
    <source>
        <strain evidence="1">Alteromonas fortis</strain>
    </source>
</reference>
<organism evidence="1 2">
    <name type="scientific">Alteromonas macleodii</name>
    <name type="common">Pseudoalteromonas macleodii</name>
    <dbReference type="NCBI Taxonomy" id="28108"/>
    <lineage>
        <taxon>Bacteria</taxon>
        <taxon>Pseudomonadati</taxon>
        <taxon>Pseudomonadota</taxon>
        <taxon>Gammaproteobacteria</taxon>
        <taxon>Alteromonadales</taxon>
        <taxon>Alteromonadaceae</taxon>
        <taxon>Alteromonas/Salinimonas group</taxon>
        <taxon>Alteromonas</taxon>
    </lineage>
</organism>
<proteinExistence type="predicted"/>
<dbReference type="EMBL" id="LR812090">
    <property type="protein sequence ID" value="CAB9494923.1"/>
    <property type="molecule type" value="Genomic_DNA"/>
</dbReference>
<sequence>MPLKQLYIYVLSKRHSSFCLGFRLRNEQIVAYAAKIIKSQYLCRFQLLNKSVFPRGGWDVKKVVLSEPKKQHDTQAEALQWTKDVAKNQKSELYVHGKDGKFREKIAMGTNPILRKVNERLQ</sequence>
<dbReference type="Proteomes" id="UP000509458">
    <property type="component" value="Chromosome"/>
</dbReference>
<name>A0A6T9Y514_ALTMA</name>